<keyword evidence="3 5" id="KW-1133">Transmembrane helix</keyword>
<evidence type="ECO:0000256" key="4">
    <source>
        <dbReference type="ARBA" id="ARBA00023136"/>
    </source>
</evidence>
<feature type="transmembrane region" description="Helical" evidence="5">
    <location>
        <begin position="20"/>
        <end position="40"/>
    </location>
</feature>
<organism evidence="7 8">
    <name type="scientific">Youxingia wuxianensis</name>
    <dbReference type="NCBI Taxonomy" id="2763678"/>
    <lineage>
        <taxon>Bacteria</taxon>
        <taxon>Bacillati</taxon>
        <taxon>Bacillota</taxon>
        <taxon>Clostridia</taxon>
        <taxon>Eubacteriales</taxon>
        <taxon>Oscillospiraceae</taxon>
        <taxon>Youxingia</taxon>
    </lineage>
</organism>
<comment type="subcellular location">
    <subcellularLocation>
        <location evidence="1">Membrane</location>
        <topology evidence="1">Multi-pass membrane protein</topology>
    </subcellularLocation>
</comment>
<dbReference type="Proteomes" id="UP000623678">
    <property type="component" value="Unassembled WGS sequence"/>
</dbReference>
<dbReference type="AlphaFoldDB" id="A0A926IIN0"/>
<evidence type="ECO:0000256" key="3">
    <source>
        <dbReference type="ARBA" id="ARBA00022989"/>
    </source>
</evidence>
<keyword evidence="4 5" id="KW-0472">Membrane</keyword>
<name>A0A926IIN0_9FIRM</name>
<dbReference type="RefSeq" id="WP_262396250.1">
    <property type="nucleotide sequence ID" value="NZ_JACRTD010000014.1"/>
</dbReference>
<reference evidence="7" key="1">
    <citation type="submission" date="2020-08" db="EMBL/GenBank/DDBJ databases">
        <title>Genome public.</title>
        <authorList>
            <person name="Liu C."/>
            <person name="Sun Q."/>
        </authorList>
    </citation>
    <scope>NUCLEOTIDE SEQUENCE</scope>
    <source>
        <strain evidence="7">NSJ-64</strain>
    </source>
</reference>
<sequence>MGLFLTSLKITLKHSGKRLIFLLLVFAVCFGVVFTAFSSAPDKEPSPLASIGIINNDTHPISSFALSSVDDLGRASSLFSAQIISPAQKDFSVFTAVITIPEGFIESVMNGTNLSPGVEVNISSPMEASFARQMAYVGAKYLSSAQLGIYTVLNQAQYGAEMSAQAYQQLLLGVNLEFMRLFLDRLTLIEEHPLSATGALGLKEYYIVSICVMLVFMYAFLYTPAVLALFSFSRSCRHCPGSARALFFSSLVSCALLELALLLPLYLAVKRYFSFALSPSHLAALGLLSLLFASFVLLCALLTLEVKAAAALGIFLSLGMGVISGGFLPLELMPQVLRKIAPWTVHYQGAALMGGFFTPQPASFWPPAVMTGVLLAVCGFLWRWRLGKGAV</sequence>
<comment type="caution">
    <text evidence="7">The sequence shown here is derived from an EMBL/GenBank/DDBJ whole genome shotgun (WGS) entry which is preliminary data.</text>
</comment>
<feature type="transmembrane region" description="Helical" evidence="5">
    <location>
        <begin position="205"/>
        <end position="233"/>
    </location>
</feature>
<dbReference type="InterPro" id="IPR013525">
    <property type="entry name" value="ABC2_TM"/>
</dbReference>
<dbReference type="Pfam" id="PF12698">
    <property type="entry name" value="ABC2_membrane_3"/>
    <property type="match status" value="1"/>
</dbReference>
<dbReference type="GO" id="GO:0016020">
    <property type="term" value="C:membrane"/>
    <property type="evidence" value="ECO:0007669"/>
    <property type="project" value="UniProtKB-SubCell"/>
</dbReference>
<evidence type="ECO:0000256" key="5">
    <source>
        <dbReference type="SAM" id="Phobius"/>
    </source>
</evidence>
<keyword evidence="8" id="KW-1185">Reference proteome</keyword>
<evidence type="ECO:0000313" key="8">
    <source>
        <dbReference type="Proteomes" id="UP000623678"/>
    </source>
</evidence>
<evidence type="ECO:0000256" key="1">
    <source>
        <dbReference type="ARBA" id="ARBA00004141"/>
    </source>
</evidence>
<feature type="transmembrane region" description="Helical" evidence="5">
    <location>
        <begin position="364"/>
        <end position="382"/>
    </location>
</feature>
<feature type="domain" description="ABC-2 type transporter transmembrane" evidence="6">
    <location>
        <begin position="19"/>
        <end position="381"/>
    </location>
</feature>
<evidence type="ECO:0000259" key="6">
    <source>
        <dbReference type="Pfam" id="PF12698"/>
    </source>
</evidence>
<feature type="transmembrane region" description="Helical" evidence="5">
    <location>
        <begin position="309"/>
        <end position="328"/>
    </location>
</feature>
<keyword evidence="2 5" id="KW-0812">Transmembrane</keyword>
<gene>
    <name evidence="7" type="ORF">H8705_13175</name>
</gene>
<protein>
    <submittedName>
        <fullName evidence="7">ABC transporter permease</fullName>
    </submittedName>
</protein>
<feature type="transmembrane region" description="Helical" evidence="5">
    <location>
        <begin position="245"/>
        <end position="269"/>
    </location>
</feature>
<evidence type="ECO:0000256" key="2">
    <source>
        <dbReference type="ARBA" id="ARBA00022692"/>
    </source>
</evidence>
<evidence type="ECO:0000313" key="7">
    <source>
        <dbReference type="EMBL" id="MBC8586531.1"/>
    </source>
</evidence>
<proteinExistence type="predicted"/>
<dbReference type="GO" id="GO:0140359">
    <property type="term" value="F:ABC-type transporter activity"/>
    <property type="evidence" value="ECO:0007669"/>
    <property type="project" value="InterPro"/>
</dbReference>
<dbReference type="EMBL" id="JACRTD010000014">
    <property type="protein sequence ID" value="MBC8586531.1"/>
    <property type="molecule type" value="Genomic_DNA"/>
</dbReference>
<feature type="transmembrane region" description="Helical" evidence="5">
    <location>
        <begin position="281"/>
        <end position="302"/>
    </location>
</feature>
<accession>A0A926IIN0</accession>